<dbReference type="AlphaFoldDB" id="A0A0F9JVA3"/>
<gene>
    <name evidence="1" type="ORF">LCGC14_1408480</name>
</gene>
<reference evidence="1" key="1">
    <citation type="journal article" date="2015" name="Nature">
        <title>Complex archaea that bridge the gap between prokaryotes and eukaryotes.</title>
        <authorList>
            <person name="Spang A."/>
            <person name="Saw J.H."/>
            <person name="Jorgensen S.L."/>
            <person name="Zaremba-Niedzwiedzka K."/>
            <person name="Martijn J."/>
            <person name="Lind A.E."/>
            <person name="van Eijk R."/>
            <person name="Schleper C."/>
            <person name="Guy L."/>
            <person name="Ettema T.J."/>
        </authorList>
    </citation>
    <scope>NUCLEOTIDE SEQUENCE</scope>
</reference>
<accession>A0A0F9JVA3</accession>
<sequence>MKKTKWFRREIIERFLDEKEMEDFDTKYFRAKLVNLGR</sequence>
<proteinExistence type="predicted"/>
<organism evidence="1">
    <name type="scientific">marine sediment metagenome</name>
    <dbReference type="NCBI Taxonomy" id="412755"/>
    <lineage>
        <taxon>unclassified sequences</taxon>
        <taxon>metagenomes</taxon>
        <taxon>ecological metagenomes</taxon>
    </lineage>
</organism>
<dbReference type="EMBL" id="LAZR01009272">
    <property type="protein sequence ID" value="KKM73638.1"/>
    <property type="molecule type" value="Genomic_DNA"/>
</dbReference>
<evidence type="ECO:0000313" key="1">
    <source>
        <dbReference type="EMBL" id="KKM73638.1"/>
    </source>
</evidence>
<feature type="non-terminal residue" evidence="1">
    <location>
        <position position="38"/>
    </location>
</feature>
<protein>
    <submittedName>
        <fullName evidence="1">Uncharacterized protein</fullName>
    </submittedName>
</protein>
<name>A0A0F9JVA3_9ZZZZ</name>
<comment type="caution">
    <text evidence="1">The sequence shown here is derived from an EMBL/GenBank/DDBJ whole genome shotgun (WGS) entry which is preliminary data.</text>
</comment>